<dbReference type="Proteomes" id="UP000236161">
    <property type="component" value="Unassembled WGS sequence"/>
</dbReference>
<proteinExistence type="predicted"/>
<feature type="region of interest" description="Disordered" evidence="1">
    <location>
        <begin position="1"/>
        <end position="38"/>
    </location>
</feature>
<sequence>MAINGRPPISGGTSGYEHSRPLPPTPLRQSHESGPAAKIPLLRLADRRAAAGIEKEGLRRKTITVSANWAQGSPLRRQFFFLFVGNDEHDPLLDLQVEDVSFFAALAPSVSAHALEGESMGKKKAGGGIYIGGKEERWDAPVTDRLWRNFMEGEEEAMGGQKEMNLKPRCR</sequence>
<evidence type="ECO:0000313" key="3">
    <source>
        <dbReference type="Proteomes" id="UP000236161"/>
    </source>
</evidence>
<evidence type="ECO:0000256" key="1">
    <source>
        <dbReference type="SAM" id="MobiDB-lite"/>
    </source>
</evidence>
<organism evidence="2 3">
    <name type="scientific">Apostasia shenzhenica</name>
    <dbReference type="NCBI Taxonomy" id="1088818"/>
    <lineage>
        <taxon>Eukaryota</taxon>
        <taxon>Viridiplantae</taxon>
        <taxon>Streptophyta</taxon>
        <taxon>Embryophyta</taxon>
        <taxon>Tracheophyta</taxon>
        <taxon>Spermatophyta</taxon>
        <taxon>Magnoliopsida</taxon>
        <taxon>Liliopsida</taxon>
        <taxon>Asparagales</taxon>
        <taxon>Orchidaceae</taxon>
        <taxon>Apostasioideae</taxon>
        <taxon>Apostasia</taxon>
    </lineage>
</organism>
<protein>
    <submittedName>
        <fullName evidence="2">Uncharacterized protein</fullName>
    </submittedName>
</protein>
<reference evidence="2 3" key="1">
    <citation type="journal article" date="2017" name="Nature">
        <title>The Apostasia genome and the evolution of orchids.</title>
        <authorList>
            <person name="Zhang G.Q."/>
            <person name="Liu K.W."/>
            <person name="Li Z."/>
            <person name="Lohaus R."/>
            <person name="Hsiao Y.Y."/>
            <person name="Niu S.C."/>
            <person name="Wang J.Y."/>
            <person name="Lin Y.C."/>
            <person name="Xu Q."/>
            <person name="Chen L.J."/>
            <person name="Yoshida K."/>
            <person name="Fujiwara S."/>
            <person name="Wang Z.W."/>
            <person name="Zhang Y.Q."/>
            <person name="Mitsuda N."/>
            <person name="Wang M."/>
            <person name="Liu G.H."/>
            <person name="Pecoraro L."/>
            <person name="Huang H.X."/>
            <person name="Xiao X.J."/>
            <person name="Lin M."/>
            <person name="Wu X.Y."/>
            <person name="Wu W.L."/>
            <person name="Chen Y.Y."/>
            <person name="Chang S.B."/>
            <person name="Sakamoto S."/>
            <person name="Ohme-Takagi M."/>
            <person name="Yagi M."/>
            <person name="Zeng S.J."/>
            <person name="Shen C.Y."/>
            <person name="Yeh C.M."/>
            <person name="Luo Y.B."/>
            <person name="Tsai W.C."/>
            <person name="Van de Peer Y."/>
            <person name="Liu Z.J."/>
        </authorList>
    </citation>
    <scope>NUCLEOTIDE SEQUENCE [LARGE SCALE GENOMIC DNA]</scope>
    <source>
        <strain evidence="3">cv. Shenzhen</strain>
        <tissue evidence="2">Stem</tissue>
    </source>
</reference>
<dbReference type="AlphaFoldDB" id="A0A2I0BAQ9"/>
<accession>A0A2I0BAQ9</accession>
<gene>
    <name evidence="2" type="ORF">AXF42_Ash011485</name>
</gene>
<dbReference type="EMBL" id="KZ451899">
    <property type="protein sequence ID" value="PKA64883.1"/>
    <property type="molecule type" value="Genomic_DNA"/>
</dbReference>
<keyword evidence="3" id="KW-1185">Reference proteome</keyword>
<name>A0A2I0BAQ9_9ASPA</name>
<evidence type="ECO:0000313" key="2">
    <source>
        <dbReference type="EMBL" id="PKA64883.1"/>
    </source>
</evidence>